<comment type="caution">
    <text evidence="6">The sequence shown here is derived from an EMBL/GenBank/DDBJ whole genome shotgun (WGS) entry which is preliminary data.</text>
</comment>
<feature type="compositionally biased region" description="Basic and acidic residues" evidence="3">
    <location>
        <begin position="60"/>
        <end position="69"/>
    </location>
</feature>
<sequence length="481" mass="52378">VQTTPSYPGPSSRKRKRSVLASQTTDCLHGYMETSPRGSDAKRLYRNMSSTKLPSTGVTEIHDSSRSTTDEEFNDGDEFPEGGVRSWVCVLGSFIGLVGSMGILNSIGTLQSYLERNQLRDYQPGQIAWIFGVFNFLTFFFGLQIGPIFDARGPRYLLLLGTVFILACLVSLGFCTKYWHFMLSFGVVGGTGISLIFTPCISAVSHWFKDKRGVATGMAVAGGSLGGIVLPLVMQDLFPKVGFAWTTRVIALICLVCAGVACVLVASRLPKRPLSRENILPDLKIFRDRKLTLTTMSVFFIDWGTFVPLTYISSYAIAHGVDESTAFKLVAVLNAGSFLGRWLPGYVADIIGRFNTLVITVGLCFLSTVALWLPAGDSLAMMAAYSAVFGFASGGNISLTPVCVGQLCDTKDYGRYYATSYTIVSFGTLTGIPIAGEILHRCNGNFWGLITFTSCSYAMGLICAWCVKVLHCGWKKPFAVY</sequence>
<feature type="transmembrane region" description="Helical" evidence="4">
    <location>
        <begin position="127"/>
        <end position="149"/>
    </location>
</feature>
<keyword evidence="4" id="KW-0812">Transmembrane</keyword>
<keyword evidence="4" id="KW-0472">Membrane</keyword>
<reference evidence="6" key="1">
    <citation type="submission" date="2021-10" db="EMBL/GenBank/DDBJ databases">
        <authorList>
            <person name="Piombo E."/>
        </authorList>
    </citation>
    <scope>NUCLEOTIDE SEQUENCE</scope>
</reference>
<protein>
    <recommendedName>
        <fullName evidence="5">Major facilitator superfamily (MFS) profile domain-containing protein</fullName>
    </recommendedName>
</protein>
<evidence type="ECO:0000256" key="3">
    <source>
        <dbReference type="SAM" id="MobiDB-lite"/>
    </source>
</evidence>
<dbReference type="SUPFAM" id="SSF103473">
    <property type="entry name" value="MFS general substrate transporter"/>
    <property type="match status" value="1"/>
</dbReference>
<accession>A0A9N9W4D6</accession>
<feature type="transmembrane region" description="Helical" evidence="4">
    <location>
        <begin position="379"/>
        <end position="404"/>
    </location>
</feature>
<organism evidence="6 7">
    <name type="scientific">Clonostachys solani</name>
    <dbReference type="NCBI Taxonomy" id="160281"/>
    <lineage>
        <taxon>Eukaryota</taxon>
        <taxon>Fungi</taxon>
        <taxon>Dikarya</taxon>
        <taxon>Ascomycota</taxon>
        <taxon>Pezizomycotina</taxon>
        <taxon>Sordariomycetes</taxon>
        <taxon>Hypocreomycetidae</taxon>
        <taxon>Hypocreales</taxon>
        <taxon>Bionectriaceae</taxon>
        <taxon>Clonostachys</taxon>
    </lineage>
</organism>
<evidence type="ECO:0000259" key="5">
    <source>
        <dbReference type="PROSITE" id="PS50850"/>
    </source>
</evidence>
<dbReference type="OrthoDB" id="410267at2759"/>
<evidence type="ECO:0000313" key="6">
    <source>
        <dbReference type="EMBL" id="CAH0044693.1"/>
    </source>
</evidence>
<feature type="transmembrane region" description="Helical" evidence="4">
    <location>
        <begin position="87"/>
        <end position="107"/>
    </location>
</feature>
<gene>
    <name evidence="6" type="ORF">CSOL1703_00010430</name>
</gene>
<dbReference type="Pfam" id="PF07690">
    <property type="entry name" value="MFS_1"/>
    <property type="match status" value="1"/>
</dbReference>
<evidence type="ECO:0000313" key="7">
    <source>
        <dbReference type="Proteomes" id="UP000775872"/>
    </source>
</evidence>
<feature type="transmembrane region" description="Helical" evidence="4">
    <location>
        <begin position="213"/>
        <end position="234"/>
    </location>
</feature>
<proteinExistence type="inferred from homology"/>
<dbReference type="InterPro" id="IPR011701">
    <property type="entry name" value="MFS"/>
</dbReference>
<dbReference type="InterPro" id="IPR020846">
    <property type="entry name" value="MFS_dom"/>
</dbReference>
<evidence type="ECO:0000256" key="1">
    <source>
        <dbReference type="ARBA" id="ARBA00004141"/>
    </source>
</evidence>
<feature type="transmembrane region" description="Helical" evidence="4">
    <location>
        <begin position="446"/>
        <end position="467"/>
    </location>
</feature>
<dbReference type="AlphaFoldDB" id="A0A9N9W4D6"/>
<dbReference type="PANTHER" id="PTHR11360:SF177">
    <property type="entry name" value="RIBOFLAVIN TRANSPORTER MCH5"/>
    <property type="match status" value="1"/>
</dbReference>
<dbReference type="Proteomes" id="UP000775872">
    <property type="component" value="Unassembled WGS sequence"/>
</dbReference>
<dbReference type="PROSITE" id="PS50850">
    <property type="entry name" value="MFS"/>
    <property type="match status" value="1"/>
</dbReference>
<feature type="transmembrane region" description="Helical" evidence="4">
    <location>
        <begin position="325"/>
        <end position="342"/>
    </location>
</feature>
<comment type="subcellular location">
    <subcellularLocation>
        <location evidence="1">Membrane</location>
        <topology evidence="1">Multi-pass membrane protein</topology>
    </subcellularLocation>
</comment>
<comment type="similarity">
    <text evidence="2">Belongs to the major facilitator superfamily. Monocarboxylate porter (TC 2.A.1.13) family.</text>
</comment>
<dbReference type="EMBL" id="CABFOC020000007">
    <property type="protein sequence ID" value="CAH0044693.1"/>
    <property type="molecule type" value="Genomic_DNA"/>
</dbReference>
<evidence type="ECO:0000256" key="2">
    <source>
        <dbReference type="ARBA" id="ARBA00006727"/>
    </source>
</evidence>
<feature type="domain" description="Major facilitator superfamily (MFS) profile" evidence="5">
    <location>
        <begin position="85"/>
        <end position="481"/>
    </location>
</feature>
<feature type="transmembrane region" description="Helical" evidence="4">
    <location>
        <begin position="354"/>
        <end position="373"/>
    </location>
</feature>
<feature type="region of interest" description="Disordered" evidence="3">
    <location>
        <begin position="55"/>
        <end position="75"/>
    </location>
</feature>
<dbReference type="Gene3D" id="1.20.1250.20">
    <property type="entry name" value="MFS general substrate transporter like domains"/>
    <property type="match status" value="1"/>
</dbReference>
<feature type="transmembrane region" description="Helical" evidence="4">
    <location>
        <begin position="416"/>
        <end position="434"/>
    </location>
</feature>
<dbReference type="PANTHER" id="PTHR11360">
    <property type="entry name" value="MONOCARBOXYLATE TRANSPORTER"/>
    <property type="match status" value="1"/>
</dbReference>
<feature type="non-terminal residue" evidence="6">
    <location>
        <position position="481"/>
    </location>
</feature>
<dbReference type="GO" id="GO:0022857">
    <property type="term" value="F:transmembrane transporter activity"/>
    <property type="evidence" value="ECO:0007669"/>
    <property type="project" value="InterPro"/>
</dbReference>
<feature type="transmembrane region" description="Helical" evidence="4">
    <location>
        <begin position="156"/>
        <end position="174"/>
    </location>
</feature>
<dbReference type="CDD" id="cd17352">
    <property type="entry name" value="MFS_MCT_SLC16"/>
    <property type="match status" value="1"/>
</dbReference>
<feature type="transmembrane region" description="Helical" evidence="4">
    <location>
        <begin position="291"/>
        <end position="313"/>
    </location>
</feature>
<feature type="region of interest" description="Disordered" evidence="3">
    <location>
        <begin position="1"/>
        <end position="41"/>
    </location>
</feature>
<feature type="transmembrane region" description="Helical" evidence="4">
    <location>
        <begin position="180"/>
        <end position="201"/>
    </location>
</feature>
<dbReference type="GO" id="GO:0016020">
    <property type="term" value="C:membrane"/>
    <property type="evidence" value="ECO:0007669"/>
    <property type="project" value="UniProtKB-SubCell"/>
</dbReference>
<feature type="transmembrane region" description="Helical" evidence="4">
    <location>
        <begin position="249"/>
        <end position="270"/>
    </location>
</feature>
<dbReference type="InterPro" id="IPR050327">
    <property type="entry name" value="Proton-linked_MCT"/>
</dbReference>
<dbReference type="InterPro" id="IPR036259">
    <property type="entry name" value="MFS_trans_sf"/>
</dbReference>
<name>A0A9N9W4D6_9HYPO</name>
<keyword evidence="4" id="KW-1133">Transmembrane helix</keyword>
<keyword evidence="7" id="KW-1185">Reference proteome</keyword>
<evidence type="ECO:0000256" key="4">
    <source>
        <dbReference type="SAM" id="Phobius"/>
    </source>
</evidence>